<feature type="repeat" description="TPR" evidence="2">
    <location>
        <begin position="1616"/>
        <end position="1649"/>
    </location>
</feature>
<dbReference type="eggNOG" id="KOG0548">
    <property type="taxonomic scope" value="Eukaryota"/>
</dbReference>
<feature type="repeat" description="ANK" evidence="1">
    <location>
        <begin position="110"/>
        <end position="142"/>
    </location>
</feature>
<dbReference type="InterPro" id="IPR051616">
    <property type="entry name" value="Cul2-RING_E3_ligase_SR"/>
</dbReference>
<dbReference type="Proteomes" id="UP000026961">
    <property type="component" value="Chromosome 3"/>
</dbReference>
<keyword evidence="4" id="KW-0472">Membrane</keyword>
<evidence type="ECO:0000313" key="6">
    <source>
        <dbReference type="EnsemblPlants" id="OGLUM03G29870.1"/>
    </source>
</evidence>
<dbReference type="PANTHER" id="PTHR46224">
    <property type="entry name" value="ANKYRIN REPEAT FAMILY PROTEIN"/>
    <property type="match status" value="1"/>
</dbReference>
<dbReference type="EnsemblPlants" id="OGLUM03G29870.1">
    <property type="protein sequence ID" value="OGLUM03G29870.1"/>
    <property type="gene ID" value="OGLUM03G29870"/>
</dbReference>
<dbReference type="PROSITE" id="PS50088">
    <property type="entry name" value="ANK_REPEAT"/>
    <property type="match status" value="12"/>
</dbReference>
<dbReference type="Pfam" id="PF00023">
    <property type="entry name" value="Ank"/>
    <property type="match status" value="3"/>
</dbReference>
<accession>A0A0D9ZBM1</accession>
<feature type="repeat" description="ANK" evidence="1">
    <location>
        <begin position="1188"/>
        <end position="1220"/>
    </location>
</feature>
<proteinExistence type="predicted"/>
<dbReference type="PANTHER" id="PTHR46224:SF19">
    <property type="entry name" value="OS03G0680200 PROTEIN"/>
    <property type="match status" value="1"/>
</dbReference>
<feature type="repeat" description="ANK" evidence="1">
    <location>
        <begin position="1450"/>
        <end position="1482"/>
    </location>
</feature>
<dbReference type="Gene3D" id="1.25.40.20">
    <property type="entry name" value="Ankyrin repeat-containing domain"/>
    <property type="match status" value="5"/>
</dbReference>
<evidence type="ECO:0000256" key="4">
    <source>
        <dbReference type="SAM" id="Phobius"/>
    </source>
</evidence>
<feature type="repeat" description="ANK" evidence="1">
    <location>
        <begin position="1378"/>
        <end position="1410"/>
    </location>
</feature>
<dbReference type="InterPro" id="IPR058209">
    <property type="entry name" value="TPR_BSK1_C"/>
</dbReference>
<dbReference type="InterPro" id="IPR036770">
    <property type="entry name" value="Ankyrin_rpt-contain_sf"/>
</dbReference>
<feature type="repeat" description="ANK" evidence="1">
    <location>
        <begin position="175"/>
        <end position="207"/>
    </location>
</feature>
<keyword evidence="7" id="KW-1185">Reference proteome</keyword>
<dbReference type="SMART" id="SM00248">
    <property type="entry name" value="ANK"/>
    <property type="match status" value="22"/>
</dbReference>
<feature type="transmembrane region" description="Helical" evidence="4">
    <location>
        <begin position="1276"/>
        <end position="1296"/>
    </location>
</feature>
<feature type="domain" description="Serine/threonine-protein kinase BSK1-like TPR repeats" evidence="5">
    <location>
        <begin position="953"/>
        <end position="1024"/>
    </location>
</feature>
<feature type="repeat" description="ANK" evidence="1">
    <location>
        <begin position="591"/>
        <end position="623"/>
    </location>
</feature>
<evidence type="ECO:0000256" key="1">
    <source>
        <dbReference type="PROSITE-ProRule" id="PRU00023"/>
    </source>
</evidence>
<dbReference type="SUPFAM" id="SSF48403">
    <property type="entry name" value="Ankyrin repeat"/>
    <property type="match status" value="4"/>
</dbReference>
<feature type="compositionally biased region" description="Acidic residues" evidence="3">
    <location>
        <begin position="61"/>
        <end position="71"/>
    </location>
</feature>
<dbReference type="PROSITE" id="PS50297">
    <property type="entry name" value="ANK_REP_REGION"/>
    <property type="match status" value="11"/>
</dbReference>
<dbReference type="Gramene" id="OGLUM03G29870.1">
    <property type="protein sequence ID" value="OGLUM03G29870.1"/>
    <property type="gene ID" value="OGLUM03G29870"/>
</dbReference>
<feature type="repeat" description="TPR" evidence="2">
    <location>
        <begin position="818"/>
        <end position="851"/>
    </location>
</feature>
<dbReference type="PROSITE" id="PS50005">
    <property type="entry name" value="TPR"/>
    <property type="match status" value="4"/>
</dbReference>
<feature type="repeat" description="ANK" evidence="1">
    <location>
        <begin position="558"/>
        <end position="590"/>
    </location>
</feature>
<reference evidence="6" key="2">
    <citation type="submission" date="2018-05" db="EMBL/GenBank/DDBJ databases">
        <title>OgluRS3 (Oryza glumaepatula Reference Sequence Version 3).</title>
        <authorList>
            <person name="Zhang J."/>
            <person name="Kudrna D."/>
            <person name="Lee S."/>
            <person name="Talag J."/>
            <person name="Welchert J."/>
            <person name="Wing R.A."/>
        </authorList>
    </citation>
    <scope>NUCLEOTIDE SEQUENCE [LARGE SCALE GENOMIC DNA]</scope>
</reference>
<evidence type="ECO:0000259" key="5">
    <source>
        <dbReference type="Pfam" id="PF25575"/>
    </source>
</evidence>
<keyword evidence="4" id="KW-0812">Transmembrane</keyword>
<reference evidence="6" key="1">
    <citation type="submission" date="2015-04" db="UniProtKB">
        <authorList>
            <consortium name="EnsemblPlants"/>
        </authorList>
    </citation>
    <scope>IDENTIFICATION</scope>
</reference>
<dbReference type="PRINTS" id="PR01415">
    <property type="entry name" value="ANKYRIN"/>
</dbReference>
<dbReference type="SUPFAM" id="SSF48452">
    <property type="entry name" value="TPR-like"/>
    <property type="match status" value="3"/>
</dbReference>
<dbReference type="InterPro" id="IPR002110">
    <property type="entry name" value="Ankyrin_rpt"/>
</dbReference>
<feature type="repeat" description="TPR" evidence="2">
    <location>
        <begin position="1020"/>
        <end position="1053"/>
    </location>
</feature>
<feature type="repeat" description="TPR" evidence="2">
    <location>
        <begin position="343"/>
        <end position="376"/>
    </location>
</feature>
<feature type="transmembrane region" description="Helical" evidence="4">
    <location>
        <begin position="1247"/>
        <end position="1264"/>
    </location>
</feature>
<dbReference type="Gene3D" id="1.25.40.10">
    <property type="entry name" value="Tetratricopeptide repeat domain"/>
    <property type="match status" value="4"/>
</dbReference>
<feature type="region of interest" description="Disordered" evidence="3">
    <location>
        <begin position="56"/>
        <end position="77"/>
    </location>
</feature>
<organism evidence="6">
    <name type="scientific">Oryza glumipatula</name>
    <dbReference type="NCBI Taxonomy" id="40148"/>
    <lineage>
        <taxon>Eukaryota</taxon>
        <taxon>Viridiplantae</taxon>
        <taxon>Streptophyta</taxon>
        <taxon>Embryophyta</taxon>
        <taxon>Tracheophyta</taxon>
        <taxon>Spermatophyta</taxon>
        <taxon>Magnoliopsida</taxon>
        <taxon>Liliopsida</taxon>
        <taxon>Poales</taxon>
        <taxon>Poaceae</taxon>
        <taxon>BOP clade</taxon>
        <taxon>Oryzoideae</taxon>
        <taxon>Oryzeae</taxon>
        <taxon>Oryzinae</taxon>
        <taxon>Oryza</taxon>
    </lineage>
</organism>
<feature type="repeat" description="ANK" evidence="1">
    <location>
        <begin position="246"/>
        <end position="278"/>
    </location>
</feature>
<dbReference type="STRING" id="40148.A0A0D9ZBM1"/>
<evidence type="ECO:0000313" key="7">
    <source>
        <dbReference type="Proteomes" id="UP000026961"/>
    </source>
</evidence>
<feature type="repeat" description="ANK" evidence="1">
    <location>
        <begin position="623"/>
        <end position="655"/>
    </location>
</feature>
<dbReference type="eggNOG" id="KOG0504">
    <property type="taxonomic scope" value="Eukaryota"/>
</dbReference>
<feature type="repeat" description="ANK" evidence="1">
    <location>
        <begin position="143"/>
        <end position="175"/>
    </location>
</feature>
<sequence length="1677" mass="183033">MPRGRVPGGSTANFSAHLIAAQLGMQCRMGPAAAEQMRRVIASSDCDTGRVMRMFGAMEGGDSDSDSDDSAETEKVGPLHEAASAGKMDTCKHLVEQLGFDINAEASDDLGMTPLACAVSKGKAIAVRYFLDKGADPNKQDNIGFTPLHYATKEGYDGLARLLLSKGASVDVISSKGTALHLAASSWKSGIMKILLEHNADPNKVSADSETPLAATLIASDGLNEPAVLKCIKLLVKAGANLNRAIPDTPLVIATNKDFVECVEYLLEAGANANIPTNNGGKTPIEIAAKSGRRKLVEILFPCTLPIKGVSNWTVEGIITHVKSKKSKKKACAQDKESGTDKKAQLKSLGASAVQGKDYVGASKFYSEAIQLDPTDATLHSNRSFCYLKSGEAREALVDAKTCIGLKPDWPKGYYRKGAALMSLKGGSRGIEEETFGWEDSIGYNAAAPPPHGMDRPPWRRPPEEVSKSAFLSWLTYRMFGSGGSRESAFLKAVAEGNVRRLKEMVNRMGAKDRAKLADMNIDVIGLLEVAADLGKIDVIRYFVEELGFDVNAGCLSAGAIALCSAALLGEADAVRYLLDHGADPNKIDETGSVALHRAVKNGYEEVVRLLLSSGARVDIAVAHGTPLHIAVSYGKTGVVKILLDHHADPNNTSGVWGTPILTALHSTKHGLDESDSLGCVKLLVKSGRTPIEIAASLRRRNHVEILFPFTSPVRAVTNWTVEGIITHGKSRFSMPKIKDEPCSKVNDRKIELKSLGGKAVKRKDYLGASRIYSEALELDYFDATLYSNRSLCYLRIGEVQKALLDAEMCIKLRPEWVKGHYREGAALMLLKEHKKAFEVFLNALKLDPVNADIEKAGADVNYAYPNTPLVVSTTAGLTDCIKYLLEVHADPNIPDKQKLLQVLEEEIMWRFYFLSLPLAVTNWTVEGIIAHGKSRRLIPKDESCSKVSDRKAELKSQGEKAVKRKDYLAASKIYTKALELDYFDATLYSNRSLCYLQIGKAQKALLDAKNCVKLRPKWMKGHYREGAALMLLKEHKKAFEAFLNALKLDPANAEIEKVMCKSDVLSWITDRTSVGSGGGGSRESAFLEAVAEGNVRRLKKMVNRMDEKDRAKLTDMHIDGSGLMQVAANLGKIEVIRYLVEELGFDVNAGCLCGGATALGCATLFGEVNTVRYLLDCGADPNKIDETGHVALHCAVKNGHEEVAHLLLSSGSRVDIAVAHGTPLHIAVSFGKTGVVKILLDHHSDVITIFHVFFICIILVARYNLNDVCACVHSVFHAFIVYYWLLTYFVLINQINHSYIVLVAEALEAMKKDDAAEEKTLKSLWLLLPWMEDWLLQGIFLTMGLIQIRNAMQALFLFTVLQKMVMMKGASIDIAYFHGTPLHIAAAYGKAGVMKVLLEHHADPNKVSEELGTPLVATLHATSQGLAESVSLKCVKLLVEAGADVNFSDRDTPLVVAITNGLTNCIKYLLKAGADPNIPTCDCGALPIQLAASYGRRKDVELLFPLTSPIRAVSNWTVEGILAQAKSEHAKSKCSKPKDKQDGQNEKAQLKLCGDKAVKRKDYRGASNFYSQAIEMDPTDATLYSNRSLCHLQMTEAEAALFDAEFCIQLRPEWIKGYYRKGAALMLLKKHEKACDAFMAGLKLEPGNAEMEKALREAIEAMKKHHVATKSFKPSD</sequence>
<dbReference type="Pfam" id="PF25575">
    <property type="entry name" value="TPR_BSK1_C"/>
    <property type="match status" value="1"/>
</dbReference>
<keyword evidence="1" id="KW-0040">ANK repeat</keyword>
<dbReference type="InterPro" id="IPR019734">
    <property type="entry name" value="TPR_rpt"/>
</dbReference>
<dbReference type="Pfam" id="PF12796">
    <property type="entry name" value="Ank_2"/>
    <property type="match status" value="5"/>
</dbReference>
<evidence type="ECO:0000256" key="3">
    <source>
        <dbReference type="SAM" id="MobiDB-lite"/>
    </source>
</evidence>
<dbReference type="InterPro" id="IPR011990">
    <property type="entry name" value="TPR-like_helical_dom_sf"/>
</dbReference>
<name>A0A0D9ZBM1_9ORYZ</name>
<dbReference type="HOGENOM" id="CLU_243237_0_0_1"/>
<keyword evidence="4" id="KW-1133">Transmembrane helix</keyword>
<dbReference type="Pfam" id="PF13181">
    <property type="entry name" value="TPR_8"/>
    <property type="match status" value="1"/>
</dbReference>
<evidence type="ECO:0000256" key="2">
    <source>
        <dbReference type="PROSITE-ProRule" id="PRU00339"/>
    </source>
</evidence>
<protein>
    <recommendedName>
        <fullName evidence="5">Serine/threonine-protein kinase BSK1-like TPR repeats domain-containing protein</fullName>
    </recommendedName>
</protein>
<feature type="transmembrane region" description="Helical" evidence="4">
    <location>
        <begin position="1335"/>
        <end position="1359"/>
    </location>
</feature>
<feature type="repeat" description="ANK" evidence="1">
    <location>
        <begin position="1220"/>
        <end position="1247"/>
    </location>
</feature>
<keyword evidence="2" id="KW-0802">TPR repeat</keyword>
<dbReference type="SMART" id="SM00028">
    <property type="entry name" value="TPR"/>
    <property type="match status" value="10"/>
</dbReference>
<feature type="repeat" description="ANK" evidence="1">
    <location>
        <begin position="1155"/>
        <end position="1187"/>
    </location>
</feature>